<comment type="subcellular location">
    <subcellularLocation>
        <location evidence="1">Cytoplasm</location>
    </subcellularLocation>
</comment>
<keyword evidence="1" id="KW-0831">Ubiquinone biosynthesis</keyword>
<accession>A0A2N5X3N3</accession>
<dbReference type="Pfam" id="PF02036">
    <property type="entry name" value="SCP2"/>
    <property type="match status" value="1"/>
</dbReference>
<dbReference type="GO" id="GO:0005737">
    <property type="term" value="C:cytoplasm"/>
    <property type="evidence" value="ECO:0007669"/>
    <property type="project" value="UniProtKB-SubCell"/>
</dbReference>
<comment type="caution">
    <text evidence="4">The sequence shown here is derived from an EMBL/GenBank/DDBJ whole genome shotgun (WGS) entry which is preliminary data.</text>
</comment>
<dbReference type="InterPro" id="IPR003033">
    <property type="entry name" value="SCP2_sterol-bd_dom"/>
</dbReference>
<evidence type="ECO:0000259" key="3">
    <source>
        <dbReference type="Pfam" id="PF02036"/>
    </source>
</evidence>
<evidence type="ECO:0000313" key="4">
    <source>
        <dbReference type="EMBL" id="PLW69099.1"/>
    </source>
</evidence>
<evidence type="ECO:0000256" key="1">
    <source>
        <dbReference type="HAMAP-Rule" id="MF_02215"/>
    </source>
</evidence>
<dbReference type="Proteomes" id="UP000235005">
    <property type="component" value="Unassembled WGS sequence"/>
</dbReference>
<dbReference type="GO" id="GO:0006744">
    <property type="term" value="P:ubiquinone biosynthetic process"/>
    <property type="evidence" value="ECO:0007669"/>
    <property type="project" value="UniProtKB-UniRule"/>
</dbReference>
<sequence>MAGDINPTLHTAGLAAAEAAMNRALELAPAGRAALAELEDCVFALHCTAPQLDVFLQPGSGSIRLMGIYDGPVTTSIRGQASDFAELATANDPAAALINGNLELHGDSAPLIELQRTLAHLDVDWEAPLVDALGDVAGHQLATLLKGAFSWGRQASAGLARQLEEFIHEEARLTPPRLELEDFYREVHELQMQVERIELRTARLRKRLHEKADKD</sequence>
<reference evidence="4 5" key="1">
    <citation type="submission" date="2018-01" db="EMBL/GenBank/DDBJ databases">
        <title>The draft genome sequence of Halioglobus lutimaris HF004.</title>
        <authorList>
            <person name="Du Z.-J."/>
            <person name="Shi M.-J."/>
        </authorList>
    </citation>
    <scope>NUCLEOTIDE SEQUENCE [LARGE SCALE GENOMIC DNA]</scope>
    <source>
        <strain evidence="4 5">HF004</strain>
    </source>
</reference>
<feature type="coiled-coil region" evidence="2">
    <location>
        <begin position="180"/>
        <end position="207"/>
    </location>
</feature>
<keyword evidence="1" id="KW-0963">Cytoplasm</keyword>
<keyword evidence="2" id="KW-0175">Coiled coil</keyword>
<evidence type="ECO:0000313" key="5">
    <source>
        <dbReference type="Proteomes" id="UP000235005"/>
    </source>
</evidence>
<evidence type="ECO:0000256" key="2">
    <source>
        <dbReference type="SAM" id="Coils"/>
    </source>
</evidence>
<keyword evidence="5" id="KW-1185">Reference proteome</keyword>
<feature type="domain" description="SCP2" evidence="3">
    <location>
        <begin position="22"/>
        <end position="117"/>
    </location>
</feature>
<protein>
    <recommendedName>
        <fullName evidence="1">Ubiquinone biosynthesis accessory factor UbiJ</fullName>
    </recommendedName>
</protein>
<dbReference type="AlphaFoldDB" id="A0A2N5X3N3"/>
<dbReference type="PANTHER" id="PTHR38693:SF1">
    <property type="entry name" value="UBIQUINONE BIOSYNTHESIS ACCESSORY FACTOR UBIJ"/>
    <property type="match status" value="1"/>
</dbReference>
<dbReference type="RefSeq" id="WP_101517843.1">
    <property type="nucleotide sequence ID" value="NZ_PKUS01000008.1"/>
</dbReference>
<gene>
    <name evidence="1" type="primary">ubiJ</name>
    <name evidence="4" type="ORF">C0039_08510</name>
</gene>
<proteinExistence type="inferred from homology"/>
<comment type="function">
    <text evidence="1">Required for ubiquinone (coenzyme Q) biosynthesis. Binds hydrophobic ubiquinone biosynthetic intermediates via its SCP2 domain and is essential for the stability of the Ubi complex. May constitute a docking platform where Ubi enzymes assemble and access their SCP2-bound polyprenyl substrates.</text>
</comment>
<dbReference type="InterPro" id="IPR036527">
    <property type="entry name" value="SCP2_sterol-bd_dom_sf"/>
</dbReference>
<dbReference type="InterPro" id="IPR038989">
    <property type="entry name" value="UbiJ"/>
</dbReference>
<dbReference type="SUPFAM" id="SSF55718">
    <property type="entry name" value="SCP-like"/>
    <property type="match status" value="1"/>
</dbReference>
<dbReference type="PANTHER" id="PTHR38693">
    <property type="entry name" value="UBIQUINONE BIOSYNTHESIS PROTEIN UBIJ"/>
    <property type="match status" value="1"/>
</dbReference>
<organism evidence="4 5">
    <name type="scientific">Pseudohalioglobus lutimaris</name>
    <dbReference type="NCBI Taxonomy" id="1737061"/>
    <lineage>
        <taxon>Bacteria</taxon>
        <taxon>Pseudomonadati</taxon>
        <taxon>Pseudomonadota</taxon>
        <taxon>Gammaproteobacteria</taxon>
        <taxon>Cellvibrionales</taxon>
        <taxon>Halieaceae</taxon>
        <taxon>Pseudohalioglobus</taxon>
    </lineage>
</organism>
<comment type="similarity">
    <text evidence="1">Belongs to the UbiJ family.</text>
</comment>
<dbReference type="UniPathway" id="UPA00232"/>
<name>A0A2N5X3N3_9GAMM</name>
<dbReference type="OrthoDB" id="5801225at2"/>
<dbReference type="EMBL" id="PKUS01000008">
    <property type="protein sequence ID" value="PLW69099.1"/>
    <property type="molecule type" value="Genomic_DNA"/>
</dbReference>
<comment type="pathway">
    <text evidence="1">Cofactor biosynthesis; ubiquinone biosynthesis.</text>
</comment>
<dbReference type="HAMAP" id="MF_02215">
    <property type="entry name" value="UbiJ"/>
    <property type="match status" value="1"/>
</dbReference>